<evidence type="ECO:0000256" key="1">
    <source>
        <dbReference type="ARBA" id="ARBA00004651"/>
    </source>
</evidence>
<feature type="transmembrane region" description="Helical" evidence="6">
    <location>
        <begin position="160"/>
        <end position="179"/>
    </location>
</feature>
<dbReference type="GO" id="GO:0050909">
    <property type="term" value="P:sensory perception of taste"/>
    <property type="evidence" value="ECO:0007669"/>
    <property type="project" value="InterPro"/>
</dbReference>
<gene>
    <name evidence="7" type="ORF">ALC56_02543</name>
</gene>
<evidence type="ECO:0000256" key="3">
    <source>
        <dbReference type="ARBA" id="ARBA00022692"/>
    </source>
</evidence>
<comment type="function">
    <text evidence="6">Gustatory receptor which mediates acceptance or avoidance behavior, depending on its substrates.</text>
</comment>
<feature type="transmembrane region" description="Helical" evidence="6">
    <location>
        <begin position="123"/>
        <end position="144"/>
    </location>
</feature>
<dbReference type="EMBL" id="KQ981305">
    <property type="protein sequence ID" value="KYN42741.1"/>
    <property type="molecule type" value="Genomic_DNA"/>
</dbReference>
<feature type="transmembrane region" description="Helical" evidence="6">
    <location>
        <begin position="250"/>
        <end position="270"/>
    </location>
</feature>
<accession>A0A195FQN9</accession>
<keyword evidence="5 6" id="KW-0472">Membrane</keyword>
<sequence length="524" mass="62171">MVTSIEQAIHPLILTSSLLGLGIYSSKKPYLNVFYNLTLWIIYCCLFYYIVTVLKVEIWFQSTYAIIDTQFGIFTSIISVIVNMYLSKRFQIIIKRLAAVDNTLKELGIPKLYHKLYIRAKGILIGWLICSCMGNICDMTWWFYVKEDRRYLLIPHITNYFYHVNMFVDSLFITILWYIGTKFDKISEYVKCLLKDGHKLKCTQKKAVMISRQYITCTDNYKHAIWISMHLHLELCQIARQLNVIFGIQIIMEIGSYLILIIRLCNYIFVHIKTKGRFLVSTFNWFSLCYWIFLDVTKIFFLNYICETVTAKSNRIKVIHQLTDFHRYTDIREEFTIGPIIMSIMKTIEQAIRPLFLSCQVLGLCVYTSKPYLSTLYNITVWCAYSYLFYYIVIIFQEEEWFLATSSLINNGINFLVSITSVIISLHQHKRLGKFIKRLAAVDDTLEELGTRKMYQNLRIRVKRILIVWLVYSQMANIFDMPWFCHTSKNKWCMLTPYITNHIQHANMFLNLVFTTCLWFVYYL</sequence>
<reference evidence="7 8" key="1">
    <citation type="submission" date="2016-03" db="EMBL/GenBank/DDBJ databases">
        <title>Trachymyrmex septentrionalis WGS genome.</title>
        <authorList>
            <person name="Nygaard S."/>
            <person name="Hu H."/>
            <person name="Boomsma J."/>
            <person name="Zhang G."/>
        </authorList>
    </citation>
    <scope>NUCLEOTIDE SEQUENCE [LARGE SCALE GENOMIC DNA]</scope>
    <source>
        <strain evidence="7">Tsep2-gDNA-1</strain>
        <tissue evidence="7">Whole body</tissue>
    </source>
</reference>
<dbReference type="InterPro" id="IPR013604">
    <property type="entry name" value="7TM_chemorcpt"/>
</dbReference>
<proteinExistence type="inferred from homology"/>
<evidence type="ECO:0000313" key="8">
    <source>
        <dbReference type="Proteomes" id="UP000078541"/>
    </source>
</evidence>
<comment type="similarity">
    <text evidence="6">Belongs to the insect chemoreceptor superfamily. Gustatory receptor (GR) family.</text>
</comment>
<dbReference type="AlphaFoldDB" id="A0A195FQN9"/>
<keyword evidence="4 6" id="KW-1133">Transmembrane helix</keyword>
<organism evidence="7 8">
    <name type="scientific">Trachymyrmex septentrionalis</name>
    <dbReference type="NCBI Taxonomy" id="34720"/>
    <lineage>
        <taxon>Eukaryota</taxon>
        <taxon>Metazoa</taxon>
        <taxon>Ecdysozoa</taxon>
        <taxon>Arthropoda</taxon>
        <taxon>Hexapoda</taxon>
        <taxon>Insecta</taxon>
        <taxon>Pterygota</taxon>
        <taxon>Neoptera</taxon>
        <taxon>Endopterygota</taxon>
        <taxon>Hymenoptera</taxon>
        <taxon>Apocrita</taxon>
        <taxon>Aculeata</taxon>
        <taxon>Formicoidea</taxon>
        <taxon>Formicidae</taxon>
        <taxon>Myrmicinae</taxon>
        <taxon>Trachymyrmex</taxon>
    </lineage>
</organism>
<keyword evidence="6" id="KW-0807">Transducer</keyword>
<dbReference type="GO" id="GO:0007165">
    <property type="term" value="P:signal transduction"/>
    <property type="evidence" value="ECO:0007669"/>
    <property type="project" value="UniProtKB-KW"/>
</dbReference>
<feature type="transmembrane region" description="Helical" evidence="6">
    <location>
        <begin position="504"/>
        <end position="523"/>
    </location>
</feature>
<evidence type="ECO:0000256" key="4">
    <source>
        <dbReference type="ARBA" id="ARBA00022989"/>
    </source>
</evidence>
<comment type="subcellular location">
    <subcellularLocation>
        <location evidence="1 6">Cell membrane</location>
        <topology evidence="1 6">Multi-pass membrane protein</topology>
    </subcellularLocation>
</comment>
<feature type="transmembrane region" description="Helical" evidence="6">
    <location>
        <begin position="376"/>
        <end position="396"/>
    </location>
</feature>
<dbReference type="GO" id="GO:0005886">
    <property type="term" value="C:plasma membrane"/>
    <property type="evidence" value="ECO:0007669"/>
    <property type="project" value="UniProtKB-SubCell"/>
</dbReference>
<evidence type="ECO:0000256" key="2">
    <source>
        <dbReference type="ARBA" id="ARBA00022475"/>
    </source>
</evidence>
<dbReference type="STRING" id="34720.A0A195FQN9"/>
<keyword evidence="3 6" id="KW-0812">Transmembrane</keyword>
<dbReference type="Proteomes" id="UP000078541">
    <property type="component" value="Unassembled WGS sequence"/>
</dbReference>
<name>A0A195FQN9_9HYME</name>
<feature type="transmembrane region" description="Helical" evidence="6">
    <location>
        <begin position="63"/>
        <end position="86"/>
    </location>
</feature>
<feature type="transmembrane region" description="Helical" evidence="6">
    <location>
        <begin position="282"/>
        <end position="305"/>
    </location>
</feature>
<dbReference type="Pfam" id="PF08395">
    <property type="entry name" value="7tm_7"/>
    <property type="match status" value="1"/>
</dbReference>
<comment type="caution">
    <text evidence="6">Lacks conserved residue(s) required for the propagation of feature annotation.</text>
</comment>
<feature type="transmembrane region" description="Helical" evidence="6">
    <location>
        <begin position="465"/>
        <end position="484"/>
    </location>
</feature>
<feature type="transmembrane region" description="Helical" evidence="6">
    <location>
        <begin position="33"/>
        <end position="51"/>
    </location>
</feature>
<keyword evidence="8" id="KW-1185">Reference proteome</keyword>
<keyword evidence="2 6" id="KW-1003">Cell membrane</keyword>
<protein>
    <recommendedName>
        <fullName evidence="6">Gustatory receptor</fullName>
    </recommendedName>
</protein>
<evidence type="ECO:0000256" key="6">
    <source>
        <dbReference type="RuleBase" id="RU363108"/>
    </source>
</evidence>
<evidence type="ECO:0000256" key="5">
    <source>
        <dbReference type="ARBA" id="ARBA00023136"/>
    </source>
</evidence>
<evidence type="ECO:0000313" key="7">
    <source>
        <dbReference type="EMBL" id="KYN42741.1"/>
    </source>
</evidence>
<feature type="transmembrane region" description="Helical" evidence="6">
    <location>
        <begin position="408"/>
        <end position="427"/>
    </location>
</feature>
<keyword evidence="6" id="KW-0675">Receptor</keyword>